<evidence type="ECO:0000259" key="10">
    <source>
        <dbReference type="Pfam" id="PF16916"/>
    </source>
</evidence>
<dbReference type="OrthoDB" id="78296at2759"/>
<evidence type="ECO:0000313" key="12">
    <source>
        <dbReference type="Proteomes" id="UP001140453"/>
    </source>
</evidence>
<feature type="transmembrane region" description="Helical" evidence="8">
    <location>
        <begin position="135"/>
        <end position="156"/>
    </location>
</feature>
<evidence type="ECO:0000256" key="4">
    <source>
        <dbReference type="ARBA" id="ARBA00022989"/>
    </source>
</evidence>
<feature type="compositionally biased region" description="Polar residues" evidence="7">
    <location>
        <begin position="28"/>
        <end position="48"/>
    </location>
</feature>
<feature type="compositionally biased region" description="Polar residues" evidence="7">
    <location>
        <begin position="1"/>
        <end position="20"/>
    </location>
</feature>
<dbReference type="GO" id="GO:0008324">
    <property type="term" value="F:monoatomic cation transmembrane transporter activity"/>
    <property type="evidence" value="ECO:0007669"/>
    <property type="project" value="InterPro"/>
</dbReference>
<feature type="region of interest" description="Disordered" evidence="7">
    <location>
        <begin position="1"/>
        <end position="70"/>
    </location>
</feature>
<dbReference type="InterPro" id="IPR027469">
    <property type="entry name" value="Cation_efflux_TMD_sf"/>
</dbReference>
<name>A0A9W9CZ39_9PEZI</name>
<keyword evidence="6 8" id="KW-0472">Membrane</keyword>
<dbReference type="InterPro" id="IPR058533">
    <property type="entry name" value="Cation_efflux_TM"/>
</dbReference>
<proteinExistence type="predicted"/>
<evidence type="ECO:0000259" key="9">
    <source>
        <dbReference type="Pfam" id="PF01545"/>
    </source>
</evidence>
<keyword evidence="3 8" id="KW-0812">Transmembrane</keyword>
<dbReference type="GO" id="GO:0030003">
    <property type="term" value="P:intracellular monoatomic cation homeostasis"/>
    <property type="evidence" value="ECO:0007669"/>
    <property type="project" value="UniProtKB-ARBA"/>
</dbReference>
<dbReference type="GO" id="GO:0012505">
    <property type="term" value="C:endomembrane system"/>
    <property type="evidence" value="ECO:0007669"/>
    <property type="project" value="UniProtKB-SubCell"/>
</dbReference>
<evidence type="ECO:0000256" key="1">
    <source>
        <dbReference type="ARBA" id="ARBA00004127"/>
    </source>
</evidence>
<dbReference type="InterPro" id="IPR027470">
    <property type="entry name" value="Cation_efflux_CTD"/>
</dbReference>
<comment type="subcellular location">
    <subcellularLocation>
        <location evidence="1">Endomembrane system</location>
        <topology evidence="1">Multi-pass membrane protein</topology>
    </subcellularLocation>
</comment>
<dbReference type="InterPro" id="IPR036837">
    <property type="entry name" value="Cation_efflux_CTD_sf"/>
</dbReference>
<feature type="transmembrane region" description="Helical" evidence="8">
    <location>
        <begin position="205"/>
        <end position="229"/>
    </location>
</feature>
<dbReference type="Gene3D" id="1.20.1510.10">
    <property type="entry name" value="Cation efflux protein transmembrane domain"/>
    <property type="match status" value="1"/>
</dbReference>
<evidence type="ECO:0000256" key="8">
    <source>
        <dbReference type="SAM" id="Phobius"/>
    </source>
</evidence>
<evidence type="ECO:0000256" key="2">
    <source>
        <dbReference type="ARBA" id="ARBA00022448"/>
    </source>
</evidence>
<dbReference type="AlphaFoldDB" id="A0A9W9CZ39"/>
<reference evidence="11" key="1">
    <citation type="submission" date="2022-10" db="EMBL/GenBank/DDBJ databases">
        <title>Tapping the CABI collections for fungal endophytes: first genome assemblies for Collariella, Neodidymelliopsis, Ascochyta clinopodiicola, Didymella pomorum, Didymosphaeria variabile, Neocosmospora piperis and Neocucurbitaria cava.</title>
        <authorList>
            <person name="Hill R."/>
        </authorList>
    </citation>
    <scope>NUCLEOTIDE SEQUENCE</scope>
    <source>
        <strain evidence="11">IMI 355082</strain>
    </source>
</reference>
<dbReference type="SUPFAM" id="SSF160240">
    <property type="entry name" value="Cation efflux protein cytoplasmic domain-like"/>
    <property type="match status" value="1"/>
</dbReference>
<feature type="transmembrane region" description="Helical" evidence="8">
    <location>
        <begin position="241"/>
        <end position="260"/>
    </location>
</feature>
<dbReference type="GO" id="GO:0098771">
    <property type="term" value="P:inorganic ion homeostasis"/>
    <property type="evidence" value="ECO:0007669"/>
    <property type="project" value="UniProtKB-ARBA"/>
</dbReference>
<dbReference type="EMBL" id="JAPEVB010000002">
    <property type="protein sequence ID" value="KAJ4393268.1"/>
    <property type="molecule type" value="Genomic_DNA"/>
</dbReference>
<dbReference type="PANTHER" id="PTHR43840">
    <property type="entry name" value="MITOCHONDRIAL METAL TRANSPORTER 1-RELATED"/>
    <property type="match status" value="1"/>
</dbReference>
<dbReference type="Pfam" id="PF16916">
    <property type="entry name" value="ZT_dimer"/>
    <property type="match status" value="1"/>
</dbReference>
<evidence type="ECO:0000256" key="3">
    <source>
        <dbReference type="ARBA" id="ARBA00022692"/>
    </source>
</evidence>
<dbReference type="SUPFAM" id="SSF161111">
    <property type="entry name" value="Cation efflux protein transmembrane domain-like"/>
    <property type="match status" value="1"/>
</dbReference>
<evidence type="ECO:0000313" key="11">
    <source>
        <dbReference type="EMBL" id="KAJ4393268.1"/>
    </source>
</evidence>
<sequence>MSFNERSPDSAQGSAVPNAQDSKDAGIQASSKPSTSDLSIEKIPSTTKEAAHTVAPSSTNDPSNYDGLDPMSFEARKREDISSKQIKADYPTGNKRKLKKYYTRQNELIDQFLGAGDEERLGVAEDIKMGPKIKFAINASFGVNFCLFCIQLYAAVSTGSLSLFATAADAFMDLVSSGVMFTTARMAARPSVYKYPVGRTRMETIGIILFCALMTTVAVLLLVESGTALGAGAKTDEPLQIVPLVCVACAIGAKSTLMVYCFFLRRFPSVHVFFIDHRNDIVVNIFGLVMSIVGDRFVWYLDPIGAICIALLILFSWVSNAFEQVWLLVGKSAPKEFISKLVYMTITHDPHIQKVDTCRAYHAGQKYYVEVDVVMDENLPLKITHDVSQSLQRKMEGLGDVERAFVHVDYESQHDIGTEHKALYEPRKKRRNLKELLMSFKKSTKDKVAEENASDGVTSGGK</sequence>
<dbReference type="InterPro" id="IPR002524">
    <property type="entry name" value="Cation_efflux"/>
</dbReference>
<dbReference type="GO" id="GO:0016020">
    <property type="term" value="C:membrane"/>
    <property type="evidence" value="ECO:0007669"/>
    <property type="project" value="InterPro"/>
</dbReference>
<keyword evidence="12" id="KW-1185">Reference proteome</keyword>
<dbReference type="Pfam" id="PF01545">
    <property type="entry name" value="Cation_efflux"/>
    <property type="match status" value="1"/>
</dbReference>
<evidence type="ECO:0000256" key="6">
    <source>
        <dbReference type="ARBA" id="ARBA00023136"/>
    </source>
</evidence>
<protein>
    <recommendedName>
        <fullName evidence="13">Cation efflux protein cytoplasmic domain-containing protein</fullName>
    </recommendedName>
</protein>
<dbReference type="FunFam" id="1.20.1510.10:FF:000005">
    <property type="entry name" value="Putative Cation diffusion facilitator 1"/>
    <property type="match status" value="1"/>
</dbReference>
<keyword evidence="2" id="KW-0813">Transport</keyword>
<gene>
    <name evidence="11" type="ORF">N0V93_002476</name>
</gene>
<feature type="domain" description="Cation efflux protein cytoplasmic" evidence="10">
    <location>
        <begin position="344"/>
        <end position="409"/>
    </location>
</feature>
<feature type="domain" description="Cation efflux protein transmembrane" evidence="9">
    <location>
        <begin position="139"/>
        <end position="327"/>
    </location>
</feature>
<comment type="caution">
    <text evidence="11">The sequence shown here is derived from an EMBL/GenBank/DDBJ whole genome shotgun (WGS) entry which is preliminary data.</text>
</comment>
<keyword evidence="5" id="KW-0406">Ion transport</keyword>
<dbReference type="PANTHER" id="PTHR43840:SF13">
    <property type="entry name" value="CATION EFFLUX PROTEIN CYTOPLASMIC DOMAIN-CONTAINING PROTEIN"/>
    <property type="match status" value="1"/>
</dbReference>
<feature type="transmembrane region" description="Helical" evidence="8">
    <location>
        <begin position="162"/>
        <end position="184"/>
    </location>
</feature>
<organism evidence="11 12">
    <name type="scientific">Gnomoniopsis smithogilvyi</name>
    <dbReference type="NCBI Taxonomy" id="1191159"/>
    <lineage>
        <taxon>Eukaryota</taxon>
        <taxon>Fungi</taxon>
        <taxon>Dikarya</taxon>
        <taxon>Ascomycota</taxon>
        <taxon>Pezizomycotina</taxon>
        <taxon>Sordariomycetes</taxon>
        <taxon>Sordariomycetidae</taxon>
        <taxon>Diaporthales</taxon>
        <taxon>Gnomoniaceae</taxon>
        <taxon>Gnomoniopsis</taxon>
    </lineage>
</organism>
<feature type="transmembrane region" description="Helical" evidence="8">
    <location>
        <begin position="304"/>
        <end position="329"/>
    </location>
</feature>
<dbReference type="Gene3D" id="3.30.70.1350">
    <property type="entry name" value="Cation efflux protein, cytoplasmic domain"/>
    <property type="match status" value="1"/>
</dbReference>
<dbReference type="NCBIfam" id="TIGR01297">
    <property type="entry name" value="CDF"/>
    <property type="match status" value="1"/>
</dbReference>
<keyword evidence="4 8" id="KW-1133">Transmembrane helix</keyword>
<accession>A0A9W9CZ39</accession>
<evidence type="ECO:0000256" key="5">
    <source>
        <dbReference type="ARBA" id="ARBA00023065"/>
    </source>
</evidence>
<dbReference type="FunFam" id="3.30.70.1350:FF:000001">
    <property type="entry name" value="Metal tolerance protein 11"/>
    <property type="match status" value="1"/>
</dbReference>
<dbReference type="Proteomes" id="UP001140453">
    <property type="component" value="Unassembled WGS sequence"/>
</dbReference>
<evidence type="ECO:0008006" key="13">
    <source>
        <dbReference type="Google" id="ProtNLM"/>
    </source>
</evidence>
<dbReference type="InterPro" id="IPR050291">
    <property type="entry name" value="CDF_Transporter"/>
</dbReference>
<evidence type="ECO:0000256" key="7">
    <source>
        <dbReference type="SAM" id="MobiDB-lite"/>
    </source>
</evidence>